<keyword evidence="5 6" id="KW-1267">Proteomics identification</keyword>
<dbReference type="EMBL" id="AC005005">
    <property type="status" value="NOT_ANNOTATED_CDS"/>
    <property type="molecule type" value="Genomic_DNA"/>
</dbReference>
<dbReference type="ProteomicsDB" id="11054"/>
<accession>C9JP19</accession>
<dbReference type="HGNC" id="HGNC:11126">
    <property type="gene designation" value="SMTN"/>
</dbReference>
<dbReference type="MassIVE" id="C9JP19"/>
<feature type="domain" description="Smoothelin" evidence="2">
    <location>
        <begin position="1"/>
        <end position="34"/>
    </location>
</feature>
<feature type="compositionally biased region" description="Polar residues" evidence="1">
    <location>
        <begin position="89"/>
        <end position="98"/>
    </location>
</feature>
<dbReference type="HOGENOM" id="CLU_2338870_0_0_1"/>
<organism evidence="3 4">
    <name type="scientific">Homo sapiens</name>
    <name type="common">Human</name>
    <dbReference type="NCBI Taxonomy" id="9606"/>
    <lineage>
        <taxon>Eukaryota</taxon>
        <taxon>Metazoa</taxon>
        <taxon>Chordata</taxon>
        <taxon>Craniata</taxon>
        <taxon>Vertebrata</taxon>
        <taxon>Euteleostomi</taxon>
        <taxon>Mammalia</taxon>
        <taxon>Eutheria</taxon>
        <taxon>Euarchontoglires</taxon>
        <taxon>Primates</taxon>
        <taxon>Haplorrhini</taxon>
        <taxon>Catarrhini</taxon>
        <taxon>Hominidae</taxon>
        <taxon>Homo</taxon>
    </lineage>
</organism>
<evidence type="ECO:0000256" key="1">
    <source>
        <dbReference type="SAM" id="MobiDB-lite"/>
    </source>
</evidence>
<evidence type="ECO:0000259" key="2">
    <source>
        <dbReference type="Pfam" id="PF12510"/>
    </source>
</evidence>
<dbReference type="AlphaFoldDB" id="C9JP19"/>
<evidence type="ECO:0007829" key="6">
    <source>
        <dbReference type="ProteomicsDB" id="C9JP19"/>
    </source>
</evidence>
<dbReference type="Antibodypedia" id="3445">
    <property type="antibodies" value="185 antibodies from 27 providers"/>
</dbReference>
<evidence type="ECO:0007829" key="5">
    <source>
        <dbReference type="PeptideAtlas" id="C9JP19"/>
    </source>
</evidence>
<dbReference type="OpenTargets" id="ENSG00000183963"/>
<proteinExistence type="evidence at protein level"/>
<dbReference type="OrthoDB" id="10017054at2759"/>
<dbReference type="Pfam" id="PF12510">
    <property type="entry name" value="Smoothelin"/>
    <property type="match status" value="1"/>
</dbReference>
<reference evidence="3 4" key="2">
    <citation type="journal article" date="2004" name="Nature">
        <title>Finishing the euchromatic sequence of the human genome.</title>
        <authorList>
            <consortium name="International Human Genome Sequencing Consortium"/>
        </authorList>
    </citation>
    <scope>NUCLEOTIDE SEQUENCE [LARGE SCALE GENOMIC DNA]</scope>
</reference>
<dbReference type="Proteomes" id="UP000005640">
    <property type="component" value="Chromosome 22"/>
</dbReference>
<reference evidence="3 4" key="3">
    <citation type="journal article" date="2008" name="Genome Biol.">
        <title>Finishing the finished human chromosome 22 sequence.</title>
        <authorList>
            <person name="Cole C.G."/>
            <person name="McCann O.T."/>
            <person name="Collins J.E."/>
            <person name="Oliver K."/>
            <person name="Willey D."/>
            <person name="Gribble S.M."/>
            <person name="Yang F."/>
            <person name="McLaren K."/>
            <person name="Rogers J."/>
            <person name="Ning Z."/>
            <person name="Beare D.M."/>
            <person name="Dunham I."/>
        </authorList>
    </citation>
    <scope>NUCLEOTIDE SEQUENCE [LARGE SCALE GENOMIC DNA]</scope>
</reference>
<dbReference type="ChiTaRS" id="SMTN">
    <property type="organism name" value="human"/>
</dbReference>
<dbReference type="UCSC" id="uc062dhd.1">
    <property type="organism name" value="human"/>
</dbReference>
<reference evidence="3" key="4">
    <citation type="submission" date="2025-08" db="UniProtKB">
        <authorList>
            <consortium name="Ensembl"/>
        </authorList>
    </citation>
    <scope>IDENTIFICATION</scope>
</reference>
<feature type="region of interest" description="Disordered" evidence="1">
    <location>
        <begin position="42"/>
        <end position="98"/>
    </location>
</feature>
<gene>
    <name evidence="3" type="primary">SMTN</name>
</gene>
<evidence type="ECO:0000313" key="4">
    <source>
        <dbReference type="Proteomes" id="UP000005640"/>
    </source>
</evidence>
<dbReference type="VEuPathDB" id="HostDB:ENSG00000183963"/>
<feature type="compositionally biased region" description="Basic and acidic residues" evidence="1">
    <location>
        <begin position="53"/>
        <end position="73"/>
    </location>
</feature>
<dbReference type="OMA" id="KTPYPGF"/>
<feature type="non-terminal residue" evidence="3">
    <location>
        <position position="98"/>
    </location>
</feature>
<dbReference type="Ensembl" id="ENST00000416786.5">
    <property type="protein sequence ID" value="ENSP00000409990.1"/>
    <property type="gene ID" value="ENSG00000183963.20"/>
</dbReference>
<evidence type="ECO:0000313" key="3">
    <source>
        <dbReference type="Ensembl" id="ENSP00000409990.1"/>
    </source>
</evidence>
<reference evidence="3" key="5">
    <citation type="submission" date="2025-09" db="UniProtKB">
        <authorList>
            <consortium name="Ensembl"/>
        </authorList>
    </citation>
    <scope>IDENTIFICATION</scope>
</reference>
<dbReference type="Ensembl" id="ENST00000416786.5">
    <property type="protein sequence ID" value="ENSP00000409990.1"/>
    <property type="gene ID" value="ENSG00000183963.19"/>
</dbReference>
<dbReference type="Bgee" id="ENSG00000183963">
    <property type="expression patterns" value="Expressed in lower esophagus muscularis layer and 163 other cell types or tissues"/>
</dbReference>
<sequence length="98" mass="10894">MNDVEELTALLRSAGEYEERKLIRAAIRRVRAQEIEAATLAGRLYSGRPNSGSREDSKGLAAHRLEQCEVPEREEQEQQAEVSKPTPTPEGTSQDVTT</sequence>
<dbReference type="SMR" id="C9JP19"/>
<name>C9JP19_HUMAN</name>
<reference evidence="3 4" key="1">
    <citation type="journal article" date="2001" name="Nature">
        <title>Initial sequencing and analysis of the human genome.</title>
        <authorList>
            <consortium name="International Human Genome Sequencing Consortium"/>
            <person name="Lander E.S."/>
            <person name="Linton L.M."/>
            <person name="Birren B."/>
            <person name="Nusbaum C."/>
            <person name="Zody M.C."/>
            <person name="Baldwin J."/>
            <person name="Devon K."/>
            <person name="Dewar K."/>
            <person name="Doyle M."/>
            <person name="FitzHugh W."/>
            <person name="Funke R."/>
            <person name="Gage D."/>
            <person name="Harris K."/>
            <person name="Heaford A."/>
            <person name="Howland J."/>
            <person name="Kann L."/>
            <person name="Lehoczky J."/>
            <person name="LeVine R."/>
            <person name="McEwan P."/>
            <person name="McKernan K."/>
            <person name="Meldrim J."/>
            <person name="Mesirov J.P."/>
            <person name="Miranda C."/>
            <person name="Morris W."/>
            <person name="Naylor J."/>
            <person name="Raymond C."/>
            <person name="Rosetti M."/>
            <person name="Santos R."/>
            <person name="Sheridan A."/>
            <person name="Sougnez C."/>
            <person name="Stange-Thomann N."/>
            <person name="Stojanovic N."/>
            <person name="Subramanian A."/>
            <person name="Wyman D."/>
            <person name="Rogers J."/>
            <person name="Sulston J."/>
            <person name="Ainscough R."/>
            <person name="Beck S."/>
            <person name="Bentley D."/>
            <person name="Burton J."/>
            <person name="Clee C."/>
            <person name="Carter N."/>
            <person name="Coulson A."/>
            <person name="Deadman R."/>
            <person name="Deloukas P."/>
            <person name="Dunham A."/>
            <person name="Dunham I."/>
            <person name="Durbin R."/>
            <person name="French L."/>
            <person name="Grafham D."/>
            <person name="Gregory S."/>
            <person name="Hubbard T."/>
            <person name="Humphray S."/>
            <person name="Hunt A."/>
            <person name="Jones M."/>
            <person name="Lloyd C."/>
            <person name="McMurray A."/>
            <person name="Matthews L."/>
            <person name="Mercer S."/>
            <person name="Milne S."/>
            <person name="Mullikin J.C."/>
            <person name="Mungall A."/>
            <person name="Plumb R."/>
            <person name="Ross M."/>
            <person name="Shownkeen R."/>
            <person name="Sims S."/>
            <person name="Waterston R.H."/>
            <person name="Wilson R.K."/>
            <person name="Hillier L.W."/>
            <person name="McPherson J.D."/>
            <person name="Marra M.A."/>
            <person name="Mardis E.R."/>
            <person name="Fulton L.A."/>
            <person name="Chinwalla A.T."/>
            <person name="Pepin K.H."/>
            <person name="Gish W.R."/>
            <person name="Chissoe S.L."/>
            <person name="Wendl M.C."/>
            <person name="Delehaunty K.D."/>
            <person name="Miner T.L."/>
            <person name="Delehaunty A."/>
            <person name="Kramer J.B."/>
            <person name="Cook L.L."/>
            <person name="Fulton R.S."/>
            <person name="Johnson D.L."/>
            <person name="Minx P.J."/>
            <person name="Clifton S.W."/>
            <person name="Hawkins T."/>
            <person name="Branscomb E."/>
            <person name="Predki P."/>
            <person name="Richardson P."/>
            <person name="Wenning S."/>
            <person name="Slezak T."/>
            <person name="Doggett N."/>
            <person name="Cheng J.F."/>
            <person name="Olsen A."/>
            <person name="Lucas S."/>
            <person name="Elkin C."/>
            <person name="Uberbacher E."/>
            <person name="Frazier M."/>
            <person name="Gibbs R.A."/>
            <person name="Muzny D.M."/>
            <person name="Scherer S.E."/>
            <person name="Bouck J.B."/>
            <person name="Sodergren E.J."/>
            <person name="Worley K.C."/>
            <person name="Rives C.M."/>
            <person name="Gorrell J.H."/>
            <person name="Metzker M.L."/>
            <person name="Naylor S.L."/>
            <person name="Kucherlapati R.S."/>
            <person name="Nelson D.L."/>
            <person name="Weinstock G.M."/>
            <person name="Sakaki Y."/>
            <person name="Fujiyama A."/>
            <person name="Hattori M."/>
            <person name="Yada T."/>
            <person name="Toyoda A."/>
            <person name="Itoh T."/>
            <person name="Kawagoe C."/>
            <person name="Watanabe H."/>
            <person name="Totoki Y."/>
            <person name="Taylor T."/>
            <person name="Weissenbach J."/>
            <person name="Heilig R."/>
            <person name="Saurin W."/>
            <person name="Artiguenave F."/>
            <person name="Brottier P."/>
            <person name="Bruls T."/>
            <person name="Pelletier E."/>
            <person name="Robert C."/>
            <person name="Wincker P."/>
            <person name="Smith D.R."/>
            <person name="Doucette-Stamm L."/>
            <person name="Rubenfield M."/>
            <person name="Weinstock K."/>
            <person name="Lee H.M."/>
            <person name="Dubois J."/>
            <person name="Rosenthal A."/>
            <person name="Platzer M."/>
            <person name="Nyakatura G."/>
            <person name="Taudien S."/>
            <person name="Rump A."/>
            <person name="Yang H."/>
            <person name="Yu J."/>
            <person name="Wang J."/>
            <person name="Huang G."/>
            <person name="Gu J."/>
            <person name="Hood L."/>
            <person name="Rowen L."/>
            <person name="Madan A."/>
            <person name="Qin S."/>
            <person name="Davis R.W."/>
            <person name="Federspiel N.A."/>
            <person name="Abola A.P."/>
            <person name="Proctor M.J."/>
            <person name="Myers R.M."/>
            <person name="Schmutz J."/>
            <person name="Dickson M."/>
            <person name="Grimwood J."/>
            <person name="Cox D.R."/>
            <person name="Olson M.V."/>
            <person name="Kaul R."/>
            <person name="Raymond C."/>
            <person name="Shimizu N."/>
            <person name="Kawasaki K."/>
            <person name="Minoshima S."/>
            <person name="Evans G.A."/>
            <person name="Athanasiou M."/>
            <person name="Schultz R."/>
            <person name="Roe B.A."/>
            <person name="Chen F."/>
            <person name="Pan H."/>
            <person name="Ramser J."/>
            <person name="Lehrach H."/>
            <person name="Reinhardt R."/>
            <person name="McCombie W.R."/>
            <person name="de la Bastide M."/>
            <person name="Dedhia N."/>
            <person name="Blocker H."/>
            <person name="Hornischer K."/>
            <person name="Nordsiek G."/>
            <person name="Agarwala R."/>
            <person name="Aravind L."/>
            <person name="Bailey J.A."/>
            <person name="Bateman A."/>
            <person name="Batzoglou S."/>
            <person name="Birney E."/>
            <person name="Bork P."/>
            <person name="Brown D.G."/>
            <person name="Burge C.B."/>
            <person name="Cerutti L."/>
            <person name="Chen H.C."/>
            <person name="Church D."/>
            <person name="Clamp M."/>
            <person name="Copley R.R."/>
            <person name="Doerks T."/>
            <person name="Eddy S.R."/>
            <person name="Eichler E.E."/>
            <person name="Furey T.S."/>
            <person name="Galagan J."/>
            <person name="Gilbert J.G."/>
            <person name="Harmon C."/>
            <person name="Hayashizaki Y."/>
            <person name="Haussler D."/>
            <person name="Hermjakob H."/>
            <person name="Hokamp K."/>
            <person name="Jang W."/>
            <person name="Johnson L.S."/>
            <person name="Jones T.A."/>
            <person name="Kasif S."/>
            <person name="Kaspryzk A."/>
            <person name="Kennedy S."/>
            <person name="Kent W.J."/>
            <person name="Kitts P."/>
            <person name="Koonin E.V."/>
            <person name="Korf I."/>
            <person name="Kulp D."/>
            <person name="Lancet D."/>
            <person name="Lowe T.M."/>
            <person name="McLysaght A."/>
            <person name="Mikkelsen T."/>
            <person name="Moran J.V."/>
            <person name="Mulder N."/>
            <person name="Pollara V.J."/>
            <person name="Ponting C.P."/>
            <person name="Schuler G."/>
            <person name="Schultz J."/>
            <person name="Slater G."/>
            <person name="Smit A.F."/>
            <person name="Stupka E."/>
            <person name="Szustakowski J."/>
            <person name="Thierry-Mieg D."/>
            <person name="Thierry-Mieg J."/>
            <person name="Wagner L."/>
            <person name="Wallis J."/>
            <person name="Wheeler R."/>
            <person name="Williams A."/>
            <person name="Wolf Y.I."/>
            <person name="Wolfe K.H."/>
            <person name="Yang S.P."/>
            <person name="Yeh R.F."/>
            <person name="Collins F."/>
            <person name="Guyer M.S."/>
            <person name="Peterson J."/>
            <person name="Felsenfeld A."/>
            <person name="Wetterstrand K.A."/>
            <person name="Patrinos A."/>
            <person name="Morgan M.J."/>
            <person name="de Jong P."/>
            <person name="Catanese J.J."/>
            <person name="Osoegawa K."/>
            <person name="Shizuya H."/>
            <person name="Choi S."/>
            <person name="Chen Y.J."/>
        </authorList>
    </citation>
    <scope>NUCLEOTIDE SEQUENCE [LARGE SCALE GENOMIC DNA]</scope>
</reference>
<dbReference type="InterPro" id="IPR022189">
    <property type="entry name" value="SMTN"/>
</dbReference>
<keyword evidence="4" id="KW-1185">Reference proteome</keyword>
<dbReference type="GeneTree" id="ENSGT00940000161655"/>
<dbReference type="ExpressionAtlas" id="C9JP19">
    <property type="expression patterns" value="baseline and differential"/>
</dbReference>
<protein>
    <submittedName>
        <fullName evidence="3">Smoothelin</fullName>
    </submittedName>
</protein>